<evidence type="ECO:0000256" key="2">
    <source>
        <dbReference type="ARBA" id="ARBA00022745"/>
    </source>
</evidence>
<comment type="function">
    <text evidence="8">Probably acts as a transcriptional activator. Binds to the GCC-box pathogenesis-related promoter element. May be involved in the regulation of gene expression by stress factors and by components of stress signal transduction pathways.</text>
</comment>
<dbReference type="PROSITE" id="PS51032">
    <property type="entry name" value="AP2_ERF"/>
    <property type="match status" value="1"/>
</dbReference>
<dbReference type="Gene3D" id="3.30.730.10">
    <property type="entry name" value="AP2/ERF domain"/>
    <property type="match status" value="1"/>
</dbReference>
<dbReference type="SMART" id="SM00380">
    <property type="entry name" value="AP2"/>
    <property type="match status" value="1"/>
</dbReference>
<dbReference type="InterPro" id="IPR016177">
    <property type="entry name" value="DNA-bd_dom_sf"/>
</dbReference>
<dbReference type="CDD" id="cd00018">
    <property type="entry name" value="AP2"/>
    <property type="match status" value="1"/>
</dbReference>
<gene>
    <name evidence="11" type="primary">RAP2-9</name>
    <name evidence="11" type="ORF">AXF42_Ash012145</name>
</gene>
<feature type="region of interest" description="Disordered" evidence="9">
    <location>
        <begin position="110"/>
        <end position="153"/>
    </location>
</feature>
<proteinExistence type="inferred from homology"/>
<name>A0A2I0B441_9ASPA</name>
<evidence type="ECO:0000313" key="12">
    <source>
        <dbReference type="Proteomes" id="UP000236161"/>
    </source>
</evidence>
<keyword evidence="2" id="KW-0936">Ethylene signaling pathway</keyword>
<dbReference type="OrthoDB" id="1937547at2759"/>
<dbReference type="GO" id="GO:0009873">
    <property type="term" value="P:ethylene-activated signaling pathway"/>
    <property type="evidence" value="ECO:0007669"/>
    <property type="project" value="UniProtKB-KW"/>
</dbReference>
<keyword evidence="6" id="KW-0539">Nucleus</keyword>
<evidence type="ECO:0000256" key="6">
    <source>
        <dbReference type="ARBA" id="ARBA00023242"/>
    </source>
</evidence>
<dbReference type="PANTHER" id="PTHR31729:SF2">
    <property type="entry name" value="ETHYLENE-RESPONSIVE TRANSCRIPTION FACTOR RAP2-1-RELATED"/>
    <property type="match status" value="1"/>
</dbReference>
<dbReference type="PANTHER" id="PTHR31729">
    <property type="entry name" value="ETHYLENE-RESPONSIVE TRANSCRIPTION FACTOR RAP2-1-RELATED"/>
    <property type="match status" value="1"/>
</dbReference>
<dbReference type="InterPro" id="IPR036955">
    <property type="entry name" value="AP2/ERF_dom_sf"/>
</dbReference>
<accession>A0A2I0B441</accession>
<comment type="subcellular location">
    <subcellularLocation>
        <location evidence="1">Nucleus</location>
    </subcellularLocation>
</comment>
<feature type="domain" description="AP2/ERF" evidence="10">
    <location>
        <begin position="21"/>
        <end position="78"/>
    </location>
</feature>
<organism evidence="11 12">
    <name type="scientific">Apostasia shenzhenica</name>
    <dbReference type="NCBI Taxonomy" id="1088818"/>
    <lineage>
        <taxon>Eukaryota</taxon>
        <taxon>Viridiplantae</taxon>
        <taxon>Streptophyta</taxon>
        <taxon>Embryophyta</taxon>
        <taxon>Tracheophyta</taxon>
        <taxon>Spermatophyta</taxon>
        <taxon>Magnoliopsida</taxon>
        <taxon>Liliopsida</taxon>
        <taxon>Asparagales</taxon>
        <taxon>Orchidaceae</taxon>
        <taxon>Apostasioideae</taxon>
        <taxon>Apostasia</taxon>
    </lineage>
</organism>
<feature type="compositionally biased region" description="Pro residues" evidence="9">
    <location>
        <begin position="122"/>
        <end position="133"/>
    </location>
</feature>
<evidence type="ECO:0000256" key="5">
    <source>
        <dbReference type="ARBA" id="ARBA00023163"/>
    </source>
</evidence>
<keyword evidence="5" id="KW-0804">Transcription</keyword>
<evidence type="ECO:0000259" key="10">
    <source>
        <dbReference type="PROSITE" id="PS51032"/>
    </source>
</evidence>
<dbReference type="Proteomes" id="UP000236161">
    <property type="component" value="Unassembled WGS sequence"/>
</dbReference>
<evidence type="ECO:0000256" key="8">
    <source>
        <dbReference type="ARBA" id="ARBA00037379"/>
    </source>
</evidence>
<dbReference type="PRINTS" id="PR00367">
    <property type="entry name" value="ETHRSPELEMNT"/>
</dbReference>
<keyword evidence="12" id="KW-1185">Reference proteome</keyword>
<sequence length="177" mass="19105">MEGDCCSPAGESRRPPTAERAYRGVRMRKWGRWVAEIREPKKRSRLWLGSYAAPVAAARAYDTAVYLLRGRSARLNFPEDLAADEAASGVSGSLSPAAIRRKASEVGARVDAVQQQKQLGPRSPPPTLLPPPAGGGGAEAGPQRASRGPNGSRRVKKIEVCSLTILLSHFSIFILRF</sequence>
<dbReference type="InterPro" id="IPR001471">
    <property type="entry name" value="AP2/ERF_dom"/>
</dbReference>
<dbReference type="GO" id="GO:0005634">
    <property type="term" value="C:nucleus"/>
    <property type="evidence" value="ECO:0007669"/>
    <property type="project" value="UniProtKB-SubCell"/>
</dbReference>
<dbReference type="SUPFAM" id="SSF54171">
    <property type="entry name" value="DNA-binding domain"/>
    <property type="match status" value="1"/>
</dbReference>
<keyword evidence="4" id="KW-0238">DNA-binding</keyword>
<reference evidence="11 12" key="1">
    <citation type="journal article" date="2017" name="Nature">
        <title>The Apostasia genome and the evolution of orchids.</title>
        <authorList>
            <person name="Zhang G.Q."/>
            <person name="Liu K.W."/>
            <person name="Li Z."/>
            <person name="Lohaus R."/>
            <person name="Hsiao Y.Y."/>
            <person name="Niu S.C."/>
            <person name="Wang J.Y."/>
            <person name="Lin Y.C."/>
            <person name="Xu Q."/>
            <person name="Chen L.J."/>
            <person name="Yoshida K."/>
            <person name="Fujiwara S."/>
            <person name="Wang Z.W."/>
            <person name="Zhang Y.Q."/>
            <person name="Mitsuda N."/>
            <person name="Wang M."/>
            <person name="Liu G.H."/>
            <person name="Pecoraro L."/>
            <person name="Huang H.X."/>
            <person name="Xiao X.J."/>
            <person name="Lin M."/>
            <person name="Wu X.Y."/>
            <person name="Wu W.L."/>
            <person name="Chen Y.Y."/>
            <person name="Chang S.B."/>
            <person name="Sakamoto S."/>
            <person name="Ohme-Takagi M."/>
            <person name="Yagi M."/>
            <person name="Zeng S.J."/>
            <person name="Shen C.Y."/>
            <person name="Yeh C.M."/>
            <person name="Luo Y.B."/>
            <person name="Tsai W.C."/>
            <person name="Van de Peer Y."/>
            <person name="Liu Z.J."/>
        </authorList>
    </citation>
    <scope>NUCLEOTIDE SEQUENCE [LARGE SCALE GENOMIC DNA]</scope>
    <source>
        <strain evidence="12">cv. Shenzhen</strain>
        <tissue evidence="11">Stem</tissue>
    </source>
</reference>
<evidence type="ECO:0000256" key="7">
    <source>
        <dbReference type="ARBA" id="ARBA00024343"/>
    </source>
</evidence>
<comment type="similarity">
    <text evidence="7">Belongs to the AP2/ERF transcription factor family. ERF subfamily.</text>
</comment>
<evidence type="ECO:0000313" key="11">
    <source>
        <dbReference type="EMBL" id="PKA62559.1"/>
    </source>
</evidence>
<evidence type="ECO:0000256" key="9">
    <source>
        <dbReference type="SAM" id="MobiDB-lite"/>
    </source>
</evidence>
<protein>
    <submittedName>
        <fullName evidence="11">Ethylene-responsive transcription factor RAP2-9</fullName>
    </submittedName>
</protein>
<dbReference type="GO" id="GO:0003700">
    <property type="term" value="F:DNA-binding transcription factor activity"/>
    <property type="evidence" value="ECO:0007669"/>
    <property type="project" value="InterPro"/>
</dbReference>
<dbReference type="AlphaFoldDB" id="A0A2I0B441"/>
<evidence type="ECO:0000256" key="1">
    <source>
        <dbReference type="ARBA" id="ARBA00004123"/>
    </source>
</evidence>
<dbReference type="Pfam" id="PF00847">
    <property type="entry name" value="AP2"/>
    <property type="match status" value="1"/>
</dbReference>
<evidence type="ECO:0000256" key="4">
    <source>
        <dbReference type="ARBA" id="ARBA00023125"/>
    </source>
</evidence>
<dbReference type="GO" id="GO:0003677">
    <property type="term" value="F:DNA binding"/>
    <property type="evidence" value="ECO:0007669"/>
    <property type="project" value="UniProtKB-KW"/>
</dbReference>
<dbReference type="STRING" id="1088818.A0A2I0B441"/>
<dbReference type="EMBL" id="KZ451916">
    <property type="protein sequence ID" value="PKA62559.1"/>
    <property type="molecule type" value="Genomic_DNA"/>
</dbReference>
<dbReference type="FunFam" id="3.30.730.10:FF:000001">
    <property type="entry name" value="Ethylene-responsive transcription factor 2"/>
    <property type="match status" value="1"/>
</dbReference>
<evidence type="ECO:0000256" key="3">
    <source>
        <dbReference type="ARBA" id="ARBA00023015"/>
    </source>
</evidence>
<keyword evidence="3" id="KW-0805">Transcription regulation</keyword>